<organism evidence="2 3">
    <name type="scientific">Halarchaeum nitratireducens</name>
    <dbReference type="NCBI Taxonomy" id="489913"/>
    <lineage>
        <taxon>Archaea</taxon>
        <taxon>Methanobacteriati</taxon>
        <taxon>Methanobacteriota</taxon>
        <taxon>Stenosarchaea group</taxon>
        <taxon>Halobacteria</taxon>
        <taxon>Halobacteriales</taxon>
        <taxon>Halobacteriaceae</taxon>
    </lineage>
</organism>
<proteinExistence type="predicted"/>
<reference evidence="2 3" key="1">
    <citation type="journal article" date="2019" name="Int. J. Syst. Evol. Microbiol.">
        <title>The Global Catalogue of Microorganisms (GCM) 10K type strain sequencing project: providing services to taxonomists for standard genome sequencing and annotation.</title>
        <authorList>
            <consortium name="The Broad Institute Genomics Platform"/>
            <consortium name="The Broad Institute Genome Sequencing Center for Infectious Disease"/>
            <person name="Wu L."/>
            <person name="Ma J."/>
        </authorList>
    </citation>
    <scope>NUCLEOTIDE SEQUENCE [LARGE SCALE GENOMIC DNA]</scope>
    <source>
        <strain evidence="2 3">JCM 16331</strain>
    </source>
</reference>
<dbReference type="EMBL" id="BMOQ01000012">
    <property type="protein sequence ID" value="GGN26425.1"/>
    <property type="molecule type" value="Genomic_DNA"/>
</dbReference>
<protein>
    <submittedName>
        <fullName evidence="2">Uncharacterized protein</fullName>
    </submittedName>
</protein>
<gene>
    <name evidence="2" type="ORF">GCM10009021_30980</name>
</gene>
<sequence length="256" mass="26824">MPQKAYTIIDADAHYMPSRRAVLTSVSAITLGSFAGCNGLRETGNSTPSTSNGTNMTGETSSNDEASLSPDIASFEADLVRNVTADHPSRFTATLTNDGRDPFTATFGFAPPFSVTTLDATEGDASLFCYPVSDDARQHVQRVAIGNGTASDLPPESRADECWRVTGSYSTDSIAYARTLDAGESLRVAYDVYTYGDGSCFPDGDYRATTGVSVHPGTSADGATTSWSYGVTLALRDGSVSSVAGSDVRAVALTDE</sequence>
<accession>A0A830GED9</accession>
<keyword evidence="3" id="KW-1185">Reference proteome</keyword>
<evidence type="ECO:0000256" key="1">
    <source>
        <dbReference type="SAM" id="MobiDB-lite"/>
    </source>
</evidence>
<evidence type="ECO:0000313" key="3">
    <source>
        <dbReference type="Proteomes" id="UP000608850"/>
    </source>
</evidence>
<feature type="region of interest" description="Disordered" evidence="1">
    <location>
        <begin position="40"/>
        <end position="67"/>
    </location>
</feature>
<feature type="compositionally biased region" description="Low complexity" evidence="1">
    <location>
        <begin position="43"/>
        <end position="58"/>
    </location>
</feature>
<evidence type="ECO:0000313" key="2">
    <source>
        <dbReference type="EMBL" id="GGN26425.1"/>
    </source>
</evidence>
<dbReference type="Proteomes" id="UP000608850">
    <property type="component" value="Unassembled WGS sequence"/>
</dbReference>
<name>A0A830GED9_9EURY</name>
<comment type="caution">
    <text evidence="2">The sequence shown here is derived from an EMBL/GenBank/DDBJ whole genome shotgun (WGS) entry which is preliminary data.</text>
</comment>
<dbReference type="AlphaFoldDB" id="A0A830GED9"/>